<gene>
    <name evidence="1" type="ORF">SEMRO_1644_G288201.2</name>
</gene>
<sequence length="136" mass="15822">MVWTVMAQPWKQPKREEICVQCEDQNVTQHQIHRTIPCLLRGCLANPTKATHQKQTNNQNMCHHKNRTITINTCSPTKPVMVNERWVCPCCKTQKTYHGQSVFWRTPITDDHVFQGRCLKCFPDFTPNTSSLRVVS</sequence>
<protein>
    <submittedName>
        <fullName evidence="1">Uncharacterized protein</fullName>
    </submittedName>
</protein>
<evidence type="ECO:0000313" key="2">
    <source>
        <dbReference type="Proteomes" id="UP001153069"/>
    </source>
</evidence>
<organism evidence="1 2">
    <name type="scientific">Seminavis robusta</name>
    <dbReference type="NCBI Taxonomy" id="568900"/>
    <lineage>
        <taxon>Eukaryota</taxon>
        <taxon>Sar</taxon>
        <taxon>Stramenopiles</taxon>
        <taxon>Ochrophyta</taxon>
        <taxon>Bacillariophyta</taxon>
        <taxon>Bacillariophyceae</taxon>
        <taxon>Bacillariophycidae</taxon>
        <taxon>Naviculales</taxon>
        <taxon>Naviculaceae</taxon>
        <taxon>Seminavis</taxon>
    </lineage>
</organism>
<dbReference type="EMBL" id="CAICTM010001642">
    <property type="protein sequence ID" value="CAB9525209.1"/>
    <property type="molecule type" value="Genomic_DNA"/>
</dbReference>
<dbReference type="AlphaFoldDB" id="A0A9N8EUA6"/>
<accession>A0A9N8EUA6</accession>
<comment type="caution">
    <text evidence="1">The sequence shown here is derived from an EMBL/GenBank/DDBJ whole genome shotgun (WGS) entry which is preliminary data.</text>
</comment>
<name>A0A9N8EUA6_9STRA</name>
<proteinExistence type="predicted"/>
<reference evidence="1" key="1">
    <citation type="submission" date="2020-06" db="EMBL/GenBank/DDBJ databases">
        <authorList>
            <consortium name="Plant Systems Biology data submission"/>
        </authorList>
    </citation>
    <scope>NUCLEOTIDE SEQUENCE</scope>
    <source>
        <strain evidence="1">D6</strain>
    </source>
</reference>
<evidence type="ECO:0000313" key="1">
    <source>
        <dbReference type="EMBL" id="CAB9525209.1"/>
    </source>
</evidence>
<keyword evidence="2" id="KW-1185">Reference proteome</keyword>
<dbReference type="Proteomes" id="UP001153069">
    <property type="component" value="Unassembled WGS sequence"/>
</dbReference>